<evidence type="ECO:0000256" key="8">
    <source>
        <dbReference type="ARBA" id="ARBA00023170"/>
    </source>
</evidence>
<keyword evidence="5 12" id="KW-0732">Signal</keyword>
<gene>
    <name evidence="15" type="ORF">HMPREF9081_0349</name>
</gene>
<evidence type="ECO:0000256" key="1">
    <source>
        <dbReference type="ARBA" id="ARBA00004571"/>
    </source>
</evidence>
<evidence type="ECO:0000256" key="10">
    <source>
        <dbReference type="PROSITE-ProRule" id="PRU01360"/>
    </source>
</evidence>
<feature type="domain" description="TonB-dependent receptor plug" evidence="14">
    <location>
        <begin position="51"/>
        <end position="156"/>
    </location>
</feature>
<dbReference type="RefSeq" id="WP_006305180.1">
    <property type="nucleotide sequence ID" value="NZ_GL892076.1"/>
</dbReference>
<feature type="signal peptide" evidence="12">
    <location>
        <begin position="1"/>
        <end position="27"/>
    </location>
</feature>
<dbReference type="eggNOG" id="COG4771">
    <property type="taxonomic scope" value="Bacteria"/>
</dbReference>
<keyword evidence="16" id="KW-1185">Reference proteome</keyword>
<keyword evidence="8 15" id="KW-0675">Receptor</keyword>
<comment type="similarity">
    <text evidence="10 11">Belongs to the TonB-dependent receptor family.</text>
</comment>
<keyword evidence="4 10" id="KW-0812">Transmembrane</keyword>
<protein>
    <submittedName>
        <fullName evidence="15">TonB-dependent receptor</fullName>
    </submittedName>
</protein>
<name>F5RJB4_9FIRM</name>
<dbReference type="SUPFAM" id="SSF56935">
    <property type="entry name" value="Porins"/>
    <property type="match status" value="1"/>
</dbReference>
<evidence type="ECO:0000256" key="2">
    <source>
        <dbReference type="ARBA" id="ARBA00022448"/>
    </source>
</evidence>
<dbReference type="AlphaFoldDB" id="F5RJB4"/>
<dbReference type="Gene3D" id="2.170.130.10">
    <property type="entry name" value="TonB-dependent receptor, plug domain"/>
    <property type="match status" value="1"/>
</dbReference>
<evidence type="ECO:0000259" key="14">
    <source>
        <dbReference type="Pfam" id="PF07715"/>
    </source>
</evidence>
<evidence type="ECO:0000256" key="4">
    <source>
        <dbReference type="ARBA" id="ARBA00022692"/>
    </source>
</evidence>
<evidence type="ECO:0000256" key="5">
    <source>
        <dbReference type="ARBA" id="ARBA00022729"/>
    </source>
</evidence>
<sequence>MRKSVLSGLVAGALTVGMGCAATPANAEEAVQSYTLDDIVVTASRSETAISDVPADVTLISEEQIERGNYKSVSDALKGANINVVQKGFAAYPVINGDSRVLVMVDGKKVNWDHLVVSGDTNAVDVDQIAIGDVERIEIVRGPNSSLYGERAVSGVINIITKRPTAGKPTGSFNMQLGSWGEKRAGVNISGGDGKNSIKVGVAHERRRDFQYKNAYSEKRTFENSDINRTDYNVGFDRILGSDRLRLEFSRHEGDDGYGVSLKNPRTGASSYQGRKNIVDTGYGITYMFGSEKEGEGTFLRFYRNEAKSDGGFNSQYDHHLRRNAFEGQKLWMLGNKNMLIGGFLWSQEKIHEMSGYIPMDASAITKALFLEDDWQLGRGYSLKLGSRLEHHNDFGTDVTSHISLNKKLNRGTHAYISFGQAVNNPSLKMRYADSPYWVGREDLKQERSHTFTIGADSQITRKWSVSGSLYWSKVKDALRWVNGYTDPMTLVYVRGYYKNVQTEDRRGLELSTRYRADDRWTVRAAYSFAHIDSTDPEKGFLSSNTRPNGYNLGISYTQGKWDADLDLNYVTGRSAARFTDSRYLTLDLGVNYHISKEFKVYLKGINLTDESYESIGVTPSAWTSMGAYAMPSRHFILGGTYNF</sequence>
<dbReference type="InterPro" id="IPR036942">
    <property type="entry name" value="Beta-barrel_TonB_sf"/>
</dbReference>
<dbReference type="Pfam" id="PF07715">
    <property type="entry name" value="Plug"/>
    <property type="match status" value="1"/>
</dbReference>
<dbReference type="GO" id="GO:0044718">
    <property type="term" value="P:siderophore transmembrane transport"/>
    <property type="evidence" value="ECO:0007669"/>
    <property type="project" value="TreeGrafter"/>
</dbReference>
<evidence type="ECO:0000256" key="7">
    <source>
        <dbReference type="ARBA" id="ARBA00023136"/>
    </source>
</evidence>
<evidence type="ECO:0000256" key="6">
    <source>
        <dbReference type="ARBA" id="ARBA00023077"/>
    </source>
</evidence>
<comment type="subcellular location">
    <subcellularLocation>
        <location evidence="1 10">Cell outer membrane</location>
        <topology evidence="1 10">Multi-pass membrane protein</topology>
    </subcellularLocation>
</comment>
<dbReference type="EMBL" id="AFHQ01000007">
    <property type="protein sequence ID" value="EGK62100.1"/>
    <property type="molecule type" value="Genomic_DNA"/>
</dbReference>
<dbReference type="Proteomes" id="UP000004067">
    <property type="component" value="Unassembled WGS sequence"/>
</dbReference>
<dbReference type="HOGENOM" id="CLU_008287_18_0_9"/>
<keyword evidence="9 10" id="KW-0998">Cell outer membrane</keyword>
<keyword evidence="6 11" id="KW-0798">TonB box</keyword>
<dbReference type="CDD" id="cd01347">
    <property type="entry name" value="ligand_gated_channel"/>
    <property type="match status" value="1"/>
</dbReference>
<feature type="domain" description="TonB-dependent receptor-like beta-barrel" evidence="13">
    <location>
        <begin position="214"/>
        <end position="608"/>
    </location>
</feature>
<dbReference type="Gene3D" id="2.40.170.20">
    <property type="entry name" value="TonB-dependent receptor, beta-barrel domain"/>
    <property type="match status" value="1"/>
</dbReference>
<dbReference type="PROSITE" id="PS51257">
    <property type="entry name" value="PROKAR_LIPOPROTEIN"/>
    <property type="match status" value="1"/>
</dbReference>
<evidence type="ECO:0000313" key="16">
    <source>
        <dbReference type="Proteomes" id="UP000004067"/>
    </source>
</evidence>
<evidence type="ECO:0000259" key="13">
    <source>
        <dbReference type="Pfam" id="PF00593"/>
    </source>
</evidence>
<evidence type="ECO:0000256" key="3">
    <source>
        <dbReference type="ARBA" id="ARBA00022452"/>
    </source>
</evidence>
<reference evidence="15 16" key="1">
    <citation type="submission" date="2011-04" db="EMBL/GenBank/DDBJ databases">
        <authorList>
            <person name="Muzny D."/>
            <person name="Qin X."/>
            <person name="Deng J."/>
            <person name="Jiang H."/>
            <person name="Liu Y."/>
            <person name="Qu J."/>
            <person name="Song X.-Z."/>
            <person name="Zhang L."/>
            <person name="Thornton R."/>
            <person name="Coyle M."/>
            <person name="Francisco L."/>
            <person name="Jackson L."/>
            <person name="Javaid M."/>
            <person name="Korchina V."/>
            <person name="Kovar C."/>
            <person name="Mata R."/>
            <person name="Mathew T."/>
            <person name="Ngo R."/>
            <person name="Nguyen L."/>
            <person name="Nguyen N."/>
            <person name="Okwuonu G."/>
            <person name="Ongeri F."/>
            <person name="Pham C."/>
            <person name="Simmons D."/>
            <person name="Wilczek-Boney K."/>
            <person name="Hale W."/>
            <person name="Jakkamsetti A."/>
            <person name="Pham P."/>
            <person name="Ruth R."/>
            <person name="San Lucas F."/>
            <person name="Warren J."/>
            <person name="Zhang J."/>
            <person name="Zhao Z."/>
            <person name="Zhou C."/>
            <person name="Zhu D."/>
            <person name="Lee S."/>
            <person name="Bess C."/>
            <person name="Blankenburg K."/>
            <person name="Forbes L."/>
            <person name="Fu Q."/>
            <person name="Gubbala S."/>
            <person name="Hirani K."/>
            <person name="Jayaseelan J.C."/>
            <person name="Lara F."/>
            <person name="Munidasa M."/>
            <person name="Palculict T."/>
            <person name="Patil S."/>
            <person name="Pu L.-L."/>
            <person name="Saada N."/>
            <person name="Tang L."/>
            <person name="Weissenberger G."/>
            <person name="Zhu Y."/>
            <person name="Hemphill L."/>
            <person name="Shang Y."/>
            <person name="Youmans B."/>
            <person name="Ayvaz T."/>
            <person name="Ross M."/>
            <person name="Santibanez J."/>
            <person name="Aqrawi P."/>
            <person name="Gross S."/>
            <person name="Joshi V."/>
            <person name="Fowler G."/>
            <person name="Nazareth L."/>
            <person name="Reid J."/>
            <person name="Worley K."/>
            <person name="Petrosino J."/>
            <person name="Highlander S."/>
            <person name="Gibbs R."/>
        </authorList>
    </citation>
    <scope>NUCLEOTIDE SEQUENCE [LARGE SCALE GENOMIC DNA]</scope>
    <source>
        <strain evidence="15 16">DSM 2778</strain>
    </source>
</reference>
<dbReference type="Pfam" id="PF00593">
    <property type="entry name" value="TonB_dep_Rec_b-barrel"/>
    <property type="match status" value="1"/>
</dbReference>
<comment type="caution">
    <text evidence="15">The sequence shown here is derived from an EMBL/GenBank/DDBJ whole genome shotgun (WGS) entry which is preliminary data.</text>
</comment>
<evidence type="ECO:0000256" key="11">
    <source>
        <dbReference type="RuleBase" id="RU003357"/>
    </source>
</evidence>
<evidence type="ECO:0000256" key="9">
    <source>
        <dbReference type="ARBA" id="ARBA00023237"/>
    </source>
</evidence>
<dbReference type="InterPro" id="IPR039426">
    <property type="entry name" value="TonB-dep_rcpt-like"/>
</dbReference>
<keyword evidence="3 10" id="KW-1134">Transmembrane beta strand</keyword>
<evidence type="ECO:0000256" key="12">
    <source>
        <dbReference type="SAM" id="SignalP"/>
    </source>
</evidence>
<keyword evidence="7 10" id="KW-0472">Membrane</keyword>
<accession>F5RJB4</accession>
<dbReference type="OrthoDB" id="337377at2"/>
<organism evidence="15 16">
    <name type="scientific">Centipeda periodontii DSM 2778</name>
    <dbReference type="NCBI Taxonomy" id="888060"/>
    <lineage>
        <taxon>Bacteria</taxon>
        <taxon>Bacillati</taxon>
        <taxon>Bacillota</taxon>
        <taxon>Negativicutes</taxon>
        <taxon>Selenomonadales</taxon>
        <taxon>Selenomonadaceae</taxon>
        <taxon>Centipeda</taxon>
    </lineage>
</organism>
<dbReference type="InterPro" id="IPR012910">
    <property type="entry name" value="Plug_dom"/>
</dbReference>
<dbReference type="PROSITE" id="PS52016">
    <property type="entry name" value="TONB_DEPENDENT_REC_3"/>
    <property type="match status" value="1"/>
</dbReference>
<dbReference type="InterPro" id="IPR000531">
    <property type="entry name" value="Beta-barrel_TonB"/>
</dbReference>
<dbReference type="InterPro" id="IPR037066">
    <property type="entry name" value="Plug_dom_sf"/>
</dbReference>
<dbReference type="GO" id="GO:0009279">
    <property type="term" value="C:cell outer membrane"/>
    <property type="evidence" value="ECO:0007669"/>
    <property type="project" value="UniProtKB-SubCell"/>
</dbReference>
<dbReference type="PANTHER" id="PTHR30069">
    <property type="entry name" value="TONB-DEPENDENT OUTER MEMBRANE RECEPTOR"/>
    <property type="match status" value="1"/>
</dbReference>
<dbReference type="STRING" id="888060.HMPREF9081_0349"/>
<feature type="chain" id="PRO_5003331118" evidence="12">
    <location>
        <begin position="28"/>
        <end position="644"/>
    </location>
</feature>
<dbReference type="PANTHER" id="PTHR30069:SF29">
    <property type="entry name" value="HEMOGLOBIN AND HEMOGLOBIN-HAPTOGLOBIN-BINDING PROTEIN 1-RELATED"/>
    <property type="match status" value="1"/>
</dbReference>
<evidence type="ECO:0000313" key="15">
    <source>
        <dbReference type="EMBL" id="EGK62100.1"/>
    </source>
</evidence>
<keyword evidence="2 10" id="KW-0813">Transport</keyword>
<proteinExistence type="inferred from homology"/>
<dbReference type="GO" id="GO:0015344">
    <property type="term" value="F:siderophore uptake transmembrane transporter activity"/>
    <property type="evidence" value="ECO:0007669"/>
    <property type="project" value="TreeGrafter"/>
</dbReference>